<evidence type="ECO:0000256" key="2">
    <source>
        <dbReference type="ARBA" id="ARBA00009328"/>
    </source>
</evidence>
<keyword evidence="6 8" id="KW-0472">Membrane</keyword>
<comment type="caution">
    <text evidence="9">The sequence shown here is derived from an EMBL/GenBank/DDBJ whole genome shotgun (WGS) entry which is preliminary data.</text>
</comment>
<dbReference type="Pfam" id="PF14937">
    <property type="entry name" value="DUF4500"/>
    <property type="match status" value="1"/>
</dbReference>
<evidence type="ECO:0000313" key="10">
    <source>
        <dbReference type="Proteomes" id="UP001497497"/>
    </source>
</evidence>
<keyword evidence="10" id="KW-1185">Reference proteome</keyword>
<accession>A0AAV2HEW4</accession>
<feature type="transmembrane region" description="Helical" evidence="8">
    <location>
        <begin position="90"/>
        <end position="108"/>
    </location>
</feature>
<evidence type="ECO:0000256" key="7">
    <source>
        <dbReference type="SAM" id="MobiDB-lite"/>
    </source>
</evidence>
<reference evidence="9 10" key="1">
    <citation type="submission" date="2024-04" db="EMBL/GenBank/DDBJ databases">
        <authorList>
            <consortium name="Genoscope - CEA"/>
            <person name="William W."/>
        </authorList>
    </citation>
    <scope>NUCLEOTIDE SEQUENCE [LARGE SCALE GENOMIC DNA]</scope>
</reference>
<comment type="similarity">
    <text evidence="2">Belongs to the SMIM8 family.</text>
</comment>
<evidence type="ECO:0000313" key="9">
    <source>
        <dbReference type="EMBL" id="CAL1531865.1"/>
    </source>
</evidence>
<protein>
    <recommendedName>
        <fullName evidence="3">Small integral membrane protein 8</fullName>
    </recommendedName>
</protein>
<dbReference type="AlphaFoldDB" id="A0AAV2HEW4"/>
<dbReference type="PANTHER" id="PTHR14274:SF1">
    <property type="entry name" value="SMALL INTEGRAL MEMBRANE PROTEIN 8"/>
    <property type="match status" value="1"/>
</dbReference>
<evidence type="ECO:0000256" key="5">
    <source>
        <dbReference type="ARBA" id="ARBA00022989"/>
    </source>
</evidence>
<keyword evidence="5 8" id="KW-1133">Transmembrane helix</keyword>
<feature type="compositionally biased region" description="Polar residues" evidence="7">
    <location>
        <begin position="23"/>
        <end position="35"/>
    </location>
</feature>
<dbReference type="PANTHER" id="PTHR14274">
    <property type="entry name" value="SMALL INTEGRAL MEMBRANE PROTEIN 8"/>
    <property type="match status" value="1"/>
</dbReference>
<sequence>MNDHTDMKSKDNDVKIKNNFEQSFQIKSSESQQMATAPRKEAINENIPPSASLNKKKTHNKAHISGLASMPSTSAFRAINFELYVKPNKLVMACGILAFSSCVAYIAYMNLTDDLKKGTYVTLDTDGGTTVRQRTSRWE</sequence>
<name>A0AAV2HEW4_LYMST</name>
<dbReference type="EMBL" id="CAXITT010000099">
    <property type="protein sequence ID" value="CAL1531865.1"/>
    <property type="molecule type" value="Genomic_DNA"/>
</dbReference>
<gene>
    <name evidence="9" type="ORF">GSLYS_00005960001</name>
</gene>
<proteinExistence type="inferred from homology"/>
<evidence type="ECO:0000256" key="8">
    <source>
        <dbReference type="SAM" id="Phobius"/>
    </source>
</evidence>
<evidence type="ECO:0000256" key="6">
    <source>
        <dbReference type="ARBA" id="ARBA00023136"/>
    </source>
</evidence>
<dbReference type="InterPro" id="IPR026686">
    <property type="entry name" value="UPF0708"/>
</dbReference>
<evidence type="ECO:0000256" key="4">
    <source>
        <dbReference type="ARBA" id="ARBA00022692"/>
    </source>
</evidence>
<keyword evidence="4 8" id="KW-0812">Transmembrane</keyword>
<evidence type="ECO:0000256" key="3">
    <source>
        <dbReference type="ARBA" id="ARBA00014451"/>
    </source>
</evidence>
<comment type="subcellular location">
    <subcellularLocation>
        <location evidence="1">Membrane</location>
        <topology evidence="1">Single-pass membrane protein</topology>
    </subcellularLocation>
</comment>
<evidence type="ECO:0000256" key="1">
    <source>
        <dbReference type="ARBA" id="ARBA00004167"/>
    </source>
</evidence>
<dbReference type="GO" id="GO:0016020">
    <property type="term" value="C:membrane"/>
    <property type="evidence" value="ECO:0007669"/>
    <property type="project" value="UniProtKB-SubCell"/>
</dbReference>
<feature type="region of interest" description="Disordered" evidence="7">
    <location>
        <begin position="23"/>
        <end position="62"/>
    </location>
</feature>
<dbReference type="Proteomes" id="UP001497497">
    <property type="component" value="Unassembled WGS sequence"/>
</dbReference>
<organism evidence="9 10">
    <name type="scientific">Lymnaea stagnalis</name>
    <name type="common">Great pond snail</name>
    <name type="synonym">Helix stagnalis</name>
    <dbReference type="NCBI Taxonomy" id="6523"/>
    <lineage>
        <taxon>Eukaryota</taxon>
        <taxon>Metazoa</taxon>
        <taxon>Spiralia</taxon>
        <taxon>Lophotrochozoa</taxon>
        <taxon>Mollusca</taxon>
        <taxon>Gastropoda</taxon>
        <taxon>Heterobranchia</taxon>
        <taxon>Euthyneura</taxon>
        <taxon>Panpulmonata</taxon>
        <taxon>Hygrophila</taxon>
        <taxon>Lymnaeoidea</taxon>
        <taxon>Lymnaeidae</taxon>
        <taxon>Lymnaea</taxon>
    </lineage>
</organism>